<evidence type="ECO:0000256" key="5">
    <source>
        <dbReference type="ARBA" id="ARBA00022801"/>
    </source>
</evidence>
<dbReference type="AlphaFoldDB" id="A0A7D4QLH4"/>
<evidence type="ECO:0000256" key="2">
    <source>
        <dbReference type="ARBA" id="ARBA00022649"/>
    </source>
</evidence>
<evidence type="ECO:0000256" key="7">
    <source>
        <dbReference type="ARBA" id="ARBA00038093"/>
    </source>
</evidence>
<accession>A0A7D4QLH4</accession>
<dbReference type="InterPro" id="IPR029060">
    <property type="entry name" value="PIN-like_dom_sf"/>
</dbReference>
<evidence type="ECO:0000256" key="6">
    <source>
        <dbReference type="ARBA" id="ARBA00022842"/>
    </source>
</evidence>
<dbReference type="InterPro" id="IPR050556">
    <property type="entry name" value="Type_II_TA_system_RNase"/>
</dbReference>
<keyword evidence="2" id="KW-1277">Toxin-antitoxin system</keyword>
<dbReference type="CDD" id="cd18738">
    <property type="entry name" value="PIN_VapC4-5_FitB-like"/>
    <property type="match status" value="1"/>
</dbReference>
<organism evidence="9 10">
    <name type="scientific">Mucilaginibacter mali</name>
    <dbReference type="NCBI Taxonomy" id="2740462"/>
    <lineage>
        <taxon>Bacteria</taxon>
        <taxon>Pseudomonadati</taxon>
        <taxon>Bacteroidota</taxon>
        <taxon>Sphingobacteriia</taxon>
        <taxon>Sphingobacteriales</taxon>
        <taxon>Sphingobacteriaceae</taxon>
        <taxon>Mucilaginibacter</taxon>
    </lineage>
</organism>
<comment type="cofactor">
    <cofactor evidence="1">
        <name>Mg(2+)</name>
        <dbReference type="ChEBI" id="CHEBI:18420"/>
    </cofactor>
</comment>
<name>A0A7D4QLH4_9SPHI</name>
<keyword evidence="6" id="KW-0460">Magnesium</keyword>
<keyword evidence="3" id="KW-0540">Nuclease</keyword>
<dbReference type="PANTHER" id="PTHR33653:SF1">
    <property type="entry name" value="RIBONUCLEASE VAPC2"/>
    <property type="match status" value="1"/>
</dbReference>
<reference evidence="9 10" key="1">
    <citation type="submission" date="2020-05" db="EMBL/GenBank/DDBJ databases">
        <title>Mucilaginibacter mali sp. nov.</title>
        <authorList>
            <person name="Kim H.S."/>
            <person name="Lee K.C."/>
            <person name="Suh M.K."/>
            <person name="Kim J.-S."/>
            <person name="Han K.-I."/>
            <person name="Eom M.K."/>
            <person name="Shin Y.K."/>
            <person name="Lee J.-S."/>
        </authorList>
    </citation>
    <scope>NUCLEOTIDE SEQUENCE [LARGE SCALE GENOMIC DNA]</scope>
    <source>
        <strain evidence="9 10">G2-14</strain>
    </source>
</reference>
<dbReference type="GO" id="GO:0016787">
    <property type="term" value="F:hydrolase activity"/>
    <property type="evidence" value="ECO:0007669"/>
    <property type="project" value="UniProtKB-KW"/>
</dbReference>
<gene>
    <name evidence="9" type="ORF">HQ865_16395</name>
</gene>
<dbReference type="Pfam" id="PF01850">
    <property type="entry name" value="PIN"/>
    <property type="match status" value="1"/>
</dbReference>
<dbReference type="PANTHER" id="PTHR33653">
    <property type="entry name" value="RIBONUCLEASE VAPC2"/>
    <property type="match status" value="1"/>
</dbReference>
<sequence length="120" mass="13285">MIFDTNVLIYLSKSELNLEYILNEKAAISVITKIESLGYPFKDPNEHGFLLDICNALPVVPLSDAIAEETIKIRSKHKIKLPDAIIYATAVVSGLPLLTNNINDFRSLGGKVELIDPFTI</sequence>
<keyword evidence="10" id="KW-1185">Reference proteome</keyword>
<dbReference type="InterPro" id="IPR002716">
    <property type="entry name" value="PIN_dom"/>
</dbReference>
<dbReference type="SUPFAM" id="SSF88723">
    <property type="entry name" value="PIN domain-like"/>
    <property type="match status" value="1"/>
</dbReference>
<keyword evidence="4" id="KW-0479">Metal-binding</keyword>
<comment type="similarity">
    <text evidence="7">Belongs to the PINc/VapC protein family.</text>
</comment>
<evidence type="ECO:0000256" key="3">
    <source>
        <dbReference type="ARBA" id="ARBA00022722"/>
    </source>
</evidence>
<dbReference type="Gene3D" id="3.40.50.1010">
    <property type="entry name" value="5'-nuclease"/>
    <property type="match status" value="1"/>
</dbReference>
<evidence type="ECO:0000313" key="10">
    <source>
        <dbReference type="Proteomes" id="UP000505355"/>
    </source>
</evidence>
<proteinExistence type="inferred from homology"/>
<evidence type="ECO:0000256" key="1">
    <source>
        <dbReference type="ARBA" id="ARBA00001946"/>
    </source>
</evidence>
<evidence type="ECO:0000259" key="8">
    <source>
        <dbReference type="Pfam" id="PF01850"/>
    </source>
</evidence>
<keyword evidence="5" id="KW-0378">Hydrolase</keyword>
<dbReference type="GO" id="GO:0004518">
    <property type="term" value="F:nuclease activity"/>
    <property type="evidence" value="ECO:0007669"/>
    <property type="project" value="UniProtKB-KW"/>
</dbReference>
<evidence type="ECO:0000256" key="4">
    <source>
        <dbReference type="ARBA" id="ARBA00022723"/>
    </source>
</evidence>
<dbReference type="Proteomes" id="UP000505355">
    <property type="component" value="Chromosome"/>
</dbReference>
<dbReference type="EMBL" id="CP054139">
    <property type="protein sequence ID" value="QKJ31270.1"/>
    <property type="molecule type" value="Genomic_DNA"/>
</dbReference>
<dbReference type="RefSeq" id="WP_173415935.1">
    <property type="nucleotide sequence ID" value="NZ_CP054139.1"/>
</dbReference>
<dbReference type="KEGG" id="mmab:HQ865_16395"/>
<protein>
    <submittedName>
        <fullName evidence="9">Type II toxin-antitoxin system VapC family toxin</fullName>
    </submittedName>
</protein>
<feature type="domain" description="PIN" evidence="8">
    <location>
        <begin position="1"/>
        <end position="108"/>
    </location>
</feature>
<evidence type="ECO:0000313" key="9">
    <source>
        <dbReference type="EMBL" id="QKJ31270.1"/>
    </source>
</evidence>
<dbReference type="GO" id="GO:0046872">
    <property type="term" value="F:metal ion binding"/>
    <property type="evidence" value="ECO:0007669"/>
    <property type="project" value="UniProtKB-KW"/>
</dbReference>